<dbReference type="InterPro" id="IPR020946">
    <property type="entry name" value="Flavin_mOase-like"/>
</dbReference>
<keyword evidence="3" id="KW-0560">Oxidoreductase</keyword>
<dbReference type="Proteomes" id="UP000572754">
    <property type="component" value="Unassembled WGS sequence"/>
</dbReference>
<dbReference type="GO" id="GO:0004499">
    <property type="term" value="F:N,N-dimethylaniline monooxygenase activity"/>
    <property type="evidence" value="ECO:0007669"/>
    <property type="project" value="InterPro"/>
</dbReference>
<proteinExistence type="predicted"/>
<dbReference type="GO" id="GO:0010181">
    <property type="term" value="F:FMN binding"/>
    <property type="evidence" value="ECO:0007669"/>
    <property type="project" value="InterPro"/>
</dbReference>
<dbReference type="GO" id="GO:0050661">
    <property type="term" value="F:NADP binding"/>
    <property type="evidence" value="ECO:0007669"/>
    <property type="project" value="InterPro"/>
</dbReference>
<dbReference type="PRINTS" id="PR00370">
    <property type="entry name" value="FMOXYGENASE"/>
</dbReference>
<feature type="domain" description="NADH:flavin oxidoreductase/NADH oxidase N-terminal" evidence="4">
    <location>
        <begin position="43"/>
        <end position="408"/>
    </location>
</feature>
<reference evidence="5 6" key="2">
    <citation type="submission" date="2020-05" db="EMBL/GenBank/DDBJ databases">
        <title>Identification and distribution of gene clusters putatively required for synthesis of sphingolipid metabolism inhibitors in phylogenetically diverse species of the filamentous fungus Fusarium.</title>
        <authorList>
            <person name="Kim H.-S."/>
            <person name="Busman M."/>
            <person name="Brown D.W."/>
            <person name="Divon H."/>
            <person name="Uhlig S."/>
            <person name="Proctor R.H."/>
        </authorList>
    </citation>
    <scope>NUCLEOTIDE SEQUENCE [LARGE SCALE GENOMIC DNA]</scope>
    <source>
        <strain evidence="5 6">NRRL 25331</strain>
    </source>
</reference>
<dbReference type="InterPro" id="IPR036188">
    <property type="entry name" value="FAD/NAD-bd_sf"/>
</dbReference>
<comment type="caution">
    <text evidence="5">The sequence shown here is derived from an EMBL/GenBank/DDBJ whole genome shotgun (WGS) entry which is preliminary data.</text>
</comment>
<evidence type="ECO:0000256" key="3">
    <source>
        <dbReference type="ARBA" id="ARBA00023002"/>
    </source>
</evidence>
<keyword evidence="2" id="KW-0274">FAD</keyword>
<dbReference type="InterPro" id="IPR000960">
    <property type="entry name" value="Flavin_mOase"/>
</dbReference>
<dbReference type="Gene3D" id="3.20.20.70">
    <property type="entry name" value="Aldolase class I"/>
    <property type="match status" value="1"/>
</dbReference>
<reference evidence="6" key="1">
    <citation type="journal article" date="2020" name="BMC Genomics">
        <title>Correction to: Identification and distribution of gene clusters required for synthesis of sphingolipid metabolism inhibitors in diverse species of the filamentous fungus Fusarium.</title>
        <authorList>
            <person name="Kim H.S."/>
            <person name="Lohmar J.M."/>
            <person name="Busman M."/>
            <person name="Brown D.W."/>
            <person name="Naumann T.A."/>
            <person name="Divon H.H."/>
            <person name="Lysoe E."/>
            <person name="Uhlig S."/>
            <person name="Proctor R.H."/>
        </authorList>
    </citation>
    <scope>NUCLEOTIDE SEQUENCE [LARGE SCALE GENOMIC DNA]</scope>
    <source>
        <strain evidence="6">NRRL 25331</strain>
    </source>
</reference>
<dbReference type="SUPFAM" id="SSF51395">
    <property type="entry name" value="FMN-linked oxidoreductases"/>
    <property type="match status" value="1"/>
</dbReference>
<name>A0A8H5UHU5_FUSCI</name>
<dbReference type="Pfam" id="PF13450">
    <property type="entry name" value="NAD_binding_8"/>
    <property type="match status" value="1"/>
</dbReference>
<dbReference type="Pfam" id="PF00743">
    <property type="entry name" value="FMO-like"/>
    <property type="match status" value="2"/>
</dbReference>
<dbReference type="PANTHER" id="PTHR22893:SF93">
    <property type="entry name" value="HYPOTHETICAL OXIDOREDUCTASE (EUROFUNG)"/>
    <property type="match status" value="1"/>
</dbReference>
<dbReference type="Gene3D" id="3.50.50.60">
    <property type="entry name" value="FAD/NAD(P)-binding domain"/>
    <property type="match status" value="2"/>
</dbReference>
<accession>A0A8H5UHU5</accession>
<keyword evidence="5" id="KW-0503">Monooxygenase</keyword>
<dbReference type="AlphaFoldDB" id="A0A8H5UHU5"/>
<dbReference type="InterPro" id="IPR045247">
    <property type="entry name" value="Oye-like"/>
</dbReference>
<evidence type="ECO:0000256" key="1">
    <source>
        <dbReference type="ARBA" id="ARBA00022630"/>
    </source>
</evidence>
<dbReference type="EMBL" id="JAAQPE010000040">
    <property type="protein sequence ID" value="KAF5689888.1"/>
    <property type="molecule type" value="Genomic_DNA"/>
</dbReference>
<evidence type="ECO:0000256" key="2">
    <source>
        <dbReference type="ARBA" id="ARBA00022827"/>
    </source>
</evidence>
<evidence type="ECO:0000259" key="4">
    <source>
        <dbReference type="Pfam" id="PF00724"/>
    </source>
</evidence>
<organism evidence="5 6">
    <name type="scientific">Fusarium circinatum</name>
    <name type="common">Pitch canker fungus</name>
    <name type="synonym">Gibberella circinata</name>
    <dbReference type="NCBI Taxonomy" id="48490"/>
    <lineage>
        <taxon>Eukaryota</taxon>
        <taxon>Fungi</taxon>
        <taxon>Dikarya</taxon>
        <taxon>Ascomycota</taxon>
        <taxon>Pezizomycotina</taxon>
        <taxon>Sordariomycetes</taxon>
        <taxon>Hypocreomycetidae</taxon>
        <taxon>Hypocreales</taxon>
        <taxon>Nectriaceae</taxon>
        <taxon>Fusarium</taxon>
        <taxon>Fusarium fujikuroi species complex</taxon>
    </lineage>
</organism>
<sequence>MAPADDLVALVAKANARGPTTGFTDVDDDAEPLPTDFDTENAKVFTPLKVGDLTLQHRVVHAALGRSRAAHSTESPLAIKYFEQRTTAGALMISQATGVSLKSKAWPWSATLETDEHKDAIADIVQAVHKKGGFWFQQLIHVGRCTLPGLVKHAHKEAGLGPPSYGYLPVSSSAVAETGVNTHSGEPFGVPHALTLEEVQGIVADFKRAAALAVEAGADGVEILSGNGFLLDQFLHDNINQRDDQYGGSVENRSRFPLEVVDAVAEVVGYQRLGVRVSPFSNFHETDGSQPLEQLLHLGRELALRGVAYLHVGEGRVSRNLGIAENLARLVAKGIAPEDVSLRPFRRLLRDTTPSNPHHTPTVLIGNGGYTAASGILTVQDDLADAISYGRRFISNPDLVQRLRLGQPLSPYDRDTFYTHGAEGYTSYSNFEANKRNASQPPISGKPTREEAQAARIDGNNSQAISSKEKLAKRVAIIGAGISGSVTAAAFQRLGGFELQIFERKKVPGGVWVYDTVSTTVPQFPAADPSDINPPLPRPKGPFPLDLPRSTRQSFLSSPIYESLEANIPYKVMGGATDFNLPHPANNDHYLSVSEVTEFVAKATQKYSPITRFSTTVEDVQHIPQGGVRLLLRQENAEGTDTWYEEDFNHLVVATGHNSVPRVPEIPGLEVWKGCWQHASTWRSGKKFEDKSILVIGTSESSIDIVLQSLSYVKGDIHVSQRTPHPRYPNVFNRPGVKLVTTIDHFTEDAVHLHDGSVLRGIDVVVFATGYFYTYPFLSNVRPPVGPGGHRVPGLYQHIFDMHNPNTIAFVGVINASLTWLTWEKSAFLVALYWSGKIQLPSREAQETWEVDRLAEKGEHLFHVLELPYERVLFFDQLNELAAEYLQQESADDTLLRGFPFEFILALIAGRPAKLRKYGLSEDVGGRGAIVTAIPETIREAKAPRVTDSVATVTVNEIGHSVIGNTATRAIAAIQ</sequence>
<dbReference type="PANTHER" id="PTHR22893">
    <property type="entry name" value="NADH OXIDOREDUCTASE-RELATED"/>
    <property type="match status" value="1"/>
</dbReference>
<keyword evidence="1" id="KW-0285">Flavoprotein</keyword>
<dbReference type="GO" id="GO:0050660">
    <property type="term" value="F:flavin adenine dinucleotide binding"/>
    <property type="evidence" value="ECO:0007669"/>
    <property type="project" value="InterPro"/>
</dbReference>
<evidence type="ECO:0000313" key="5">
    <source>
        <dbReference type="EMBL" id="KAF5689888.1"/>
    </source>
</evidence>
<dbReference type="InterPro" id="IPR013785">
    <property type="entry name" value="Aldolase_TIM"/>
</dbReference>
<protein>
    <submittedName>
        <fullName evidence="5">Thiol-specific monooxygenase</fullName>
    </submittedName>
</protein>
<gene>
    <name evidence="5" type="ORF">FCIRC_1122</name>
</gene>
<keyword evidence="6" id="KW-1185">Reference proteome</keyword>
<dbReference type="SUPFAM" id="SSF51905">
    <property type="entry name" value="FAD/NAD(P)-binding domain"/>
    <property type="match status" value="2"/>
</dbReference>
<dbReference type="Pfam" id="PF00724">
    <property type="entry name" value="Oxidored_FMN"/>
    <property type="match status" value="1"/>
</dbReference>
<dbReference type="InterPro" id="IPR001155">
    <property type="entry name" value="OxRdtase_FMN_N"/>
</dbReference>
<evidence type="ECO:0000313" key="6">
    <source>
        <dbReference type="Proteomes" id="UP000572754"/>
    </source>
</evidence>